<evidence type="ECO:0000256" key="1">
    <source>
        <dbReference type="SAM" id="MobiDB-lite"/>
    </source>
</evidence>
<proteinExistence type="predicted"/>
<name>A0A0F9CL35_9ZZZZ</name>
<sequence length="100" mass="11458">MTTQPDLFTPLARTSDPETSRAAARRQDQQSLEEQWEMIVKALREHGPMNYSQIDVALSWDHPKAARRLHELVDQDRILATDSKTPTHTGSWATVYRAMP</sequence>
<evidence type="ECO:0008006" key="3">
    <source>
        <dbReference type="Google" id="ProtNLM"/>
    </source>
</evidence>
<accession>A0A0F9CL35</accession>
<dbReference type="AlphaFoldDB" id="A0A0F9CL35"/>
<reference evidence="2" key="1">
    <citation type="journal article" date="2015" name="Nature">
        <title>Complex archaea that bridge the gap between prokaryotes and eukaryotes.</title>
        <authorList>
            <person name="Spang A."/>
            <person name="Saw J.H."/>
            <person name="Jorgensen S.L."/>
            <person name="Zaremba-Niedzwiedzka K."/>
            <person name="Martijn J."/>
            <person name="Lind A.E."/>
            <person name="van Eijk R."/>
            <person name="Schleper C."/>
            <person name="Guy L."/>
            <person name="Ettema T.J."/>
        </authorList>
    </citation>
    <scope>NUCLEOTIDE SEQUENCE</scope>
</reference>
<protein>
    <recommendedName>
        <fullName evidence="3">HTH marR-type domain-containing protein</fullName>
    </recommendedName>
</protein>
<evidence type="ECO:0000313" key="2">
    <source>
        <dbReference type="EMBL" id="KKL27152.1"/>
    </source>
</evidence>
<gene>
    <name evidence="2" type="ORF">LCGC14_2388010</name>
</gene>
<comment type="caution">
    <text evidence="2">The sequence shown here is derived from an EMBL/GenBank/DDBJ whole genome shotgun (WGS) entry which is preliminary data.</text>
</comment>
<dbReference type="EMBL" id="LAZR01035571">
    <property type="protein sequence ID" value="KKL27152.1"/>
    <property type="molecule type" value="Genomic_DNA"/>
</dbReference>
<feature type="region of interest" description="Disordered" evidence="1">
    <location>
        <begin position="1"/>
        <end position="30"/>
    </location>
</feature>
<organism evidence="2">
    <name type="scientific">marine sediment metagenome</name>
    <dbReference type="NCBI Taxonomy" id="412755"/>
    <lineage>
        <taxon>unclassified sequences</taxon>
        <taxon>metagenomes</taxon>
        <taxon>ecological metagenomes</taxon>
    </lineage>
</organism>